<dbReference type="Gene3D" id="3.60.130.30">
    <property type="match status" value="1"/>
</dbReference>
<dbReference type="Pfam" id="PF18758">
    <property type="entry name" value="KDZ"/>
    <property type="match status" value="1"/>
</dbReference>
<gene>
    <name evidence="3" type="ORF">QCA50_000991</name>
</gene>
<protein>
    <recommendedName>
        <fullName evidence="2">CxC2-like cysteine cluster KDZ transposase-associated domain-containing protein</fullName>
    </recommendedName>
</protein>
<accession>A0AAW0GUA9</accession>
<feature type="compositionally biased region" description="Basic and acidic residues" evidence="1">
    <location>
        <begin position="1312"/>
        <end position="1323"/>
    </location>
</feature>
<dbReference type="InterPro" id="IPR040521">
    <property type="entry name" value="KDZ"/>
</dbReference>
<keyword evidence="4" id="KW-1185">Reference proteome</keyword>
<feature type="domain" description="CxC2-like cysteine cluster KDZ transposase-associated" evidence="2">
    <location>
        <begin position="726"/>
        <end position="806"/>
    </location>
</feature>
<evidence type="ECO:0000259" key="2">
    <source>
        <dbReference type="Pfam" id="PF18803"/>
    </source>
</evidence>
<dbReference type="PANTHER" id="PTHR33096:SF1">
    <property type="entry name" value="CXC1-LIKE CYSTEINE CLUSTER ASSOCIATED WITH KDZ TRANSPOSASES DOMAIN-CONTAINING PROTEIN"/>
    <property type="match status" value="1"/>
</dbReference>
<evidence type="ECO:0000256" key="1">
    <source>
        <dbReference type="SAM" id="MobiDB-lite"/>
    </source>
</evidence>
<dbReference type="InterPro" id="IPR041457">
    <property type="entry name" value="CxC2_KDZ-assoc"/>
</dbReference>
<organism evidence="3 4">
    <name type="scientific">Cerrena zonata</name>
    <dbReference type="NCBI Taxonomy" id="2478898"/>
    <lineage>
        <taxon>Eukaryota</taxon>
        <taxon>Fungi</taxon>
        <taxon>Dikarya</taxon>
        <taxon>Basidiomycota</taxon>
        <taxon>Agaricomycotina</taxon>
        <taxon>Agaricomycetes</taxon>
        <taxon>Polyporales</taxon>
        <taxon>Cerrenaceae</taxon>
        <taxon>Cerrena</taxon>
    </lineage>
</organism>
<sequence>MLRVPTPHALANVVALYMRDAFRHKLALITGHPSPPEMPIPSNDLDHMLVEGCDHAIAMCVEAFIHPTYVNVDFDDYCRDCTRHGVARGQDSIKEAAIRERWSPTDRGALCIETPRTIVDRSGIIMAWILPGVLLPRFQKQLYEGTLGIESVLNTNLRRAQKSRSWRTDPDLFHDDGEYIQSGFANVSPAWYMLGRNHKSDILHSSAVLREDSGRELVKTGGDAFSIVSRVLSIIHPDQYDMGRLTHDRIIHSNTSGTTVQEWPSVYSALSIISNRETPYHRDCHSRMPWYDSLMSIGPYGIAPLYLEPFCFRVNNPAGSLCAFSGMAIRHGVRKCMKSRISFAWYMRENVREGQDVSPAGWMRQEVYTLLLVILHSDNNILQLILMPHPKRNNETAFAEAVNHIYLEPITTRRTKKRKRVTYERVVVVPAPASQPRAGSSGTGHSGDIAASNGFTNEDSMDHSGDQPVHHNVEKLPVKGMTQNDYMQEYKEHRKLILRLITARDAPPEHHRCGTCSSSQPKYAMQWRCIDCYGDPVFCTHCIRSSHHLHPFHRVSWWNGLCFVRSSLEQAGVTLNLGHGGGLCPKYRSREHSTVSTTPTQYCQYPPYPNDQNFNHPTTISPLPPLTTPALDANESARMPGESTSDVTGPGTADITPDTATPPLTVYPASSEADHELDVDPIDPEQQRAHLDPFITLPASSEDLHINTSAAKGVRKHAYDDYQCPMLTIMDITGIHKLRTRFCRCQPLDEHPLSHQLIEMGLYPASLKESRTVFTFRLLEDFNLSNLEGKVPALKYFDKLKRLTSSITPEDASNRYRELLRAARQWRDISARQRAGELYQPDDSEITPGGLALFCPACPQPGVNLPDDWEADTQRWKYMRTMVADGNFKQDHLAMKYDNDDVSLSDGLGYMVSRKAFSRYIDSAPSQTNQSTTSTCHEHRAVLQQNRAQGHLDVTGIGAVACGRHGCFYLNSVVNFRKGEGQRYIDYAFVNAINHIPRSLDVLILYDVMCQYWLNFMSRLTDVTEFLSLPDGMNIKTGIGLFHVHGHRKECFARYAPTFIVGAGMIDGEILETLWNPLNHIAPSARAMVWYHRQEYIDKHMGDSNWLKCIGIVQALYKKWKGAVEQVSIAEADFKALCESVGEASTSEWTTLEKELQSQRASDVTVMDKFDIVDRDAPGQADMTNLWIRKEHEGSAGSPTGSAAWIARGLSISERQFLLAKDVRKAGHNAAVDVQNAIYDRRTKLQQEIDDFYCDSTVYLPPFDDDALLRPELVDGWENIATPLEARRASSMDSGAEEDFDEEEDEGNDEGNEQHATRAPEHLDFDDMITIDNALPAEKQKLPLPSSHGATKCAGRLQHIAAVELSLRKGQANDALHSLRLAIGQKSFTYRKRIRKATTNSSLNYSKRLRSHKDAQMLQLSIDQFAKIYMHARKAMVVLGASEADLSTFQTLDRSPNFRLHKSQVKFYKNSLR</sequence>
<reference evidence="3 4" key="1">
    <citation type="submission" date="2022-09" db="EMBL/GenBank/DDBJ databases">
        <authorList>
            <person name="Palmer J.M."/>
        </authorList>
    </citation>
    <scope>NUCLEOTIDE SEQUENCE [LARGE SCALE GENOMIC DNA]</scope>
    <source>
        <strain evidence="3 4">DSM 7382</strain>
    </source>
</reference>
<dbReference type="EMBL" id="JASBNA010000001">
    <property type="protein sequence ID" value="KAK7696337.1"/>
    <property type="molecule type" value="Genomic_DNA"/>
</dbReference>
<evidence type="ECO:0000313" key="3">
    <source>
        <dbReference type="EMBL" id="KAK7696337.1"/>
    </source>
</evidence>
<feature type="region of interest" description="Disordered" evidence="1">
    <location>
        <begin position="1285"/>
        <end position="1323"/>
    </location>
</feature>
<feature type="region of interest" description="Disordered" evidence="1">
    <location>
        <begin position="636"/>
        <end position="662"/>
    </location>
</feature>
<dbReference type="PANTHER" id="PTHR33096">
    <property type="entry name" value="CXC2 DOMAIN-CONTAINING PROTEIN"/>
    <property type="match status" value="1"/>
</dbReference>
<comment type="caution">
    <text evidence="3">The sequence shown here is derived from an EMBL/GenBank/DDBJ whole genome shotgun (WGS) entry which is preliminary data.</text>
</comment>
<feature type="compositionally biased region" description="Acidic residues" evidence="1">
    <location>
        <begin position="1295"/>
        <end position="1311"/>
    </location>
</feature>
<proteinExistence type="predicted"/>
<dbReference type="Proteomes" id="UP001385951">
    <property type="component" value="Unassembled WGS sequence"/>
</dbReference>
<dbReference type="Pfam" id="PF18803">
    <property type="entry name" value="CxC2"/>
    <property type="match status" value="1"/>
</dbReference>
<evidence type="ECO:0000313" key="4">
    <source>
        <dbReference type="Proteomes" id="UP001385951"/>
    </source>
</evidence>
<feature type="compositionally biased region" description="Low complexity" evidence="1">
    <location>
        <begin position="650"/>
        <end position="662"/>
    </location>
</feature>
<name>A0AAW0GUA9_9APHY</name>